<evidence type="ECO:0000259" key="10">
    <source>
        <dbReference type="Pfam" id="PF21082"/>
    </source>
</evidence>
<dbReference type="GO" id="GO:0005886">
    <property type="term" value="C:plasma membrane"/>
    <property type="evidence" value="ECO:0007669"/>
    <property type="project" value="UniProtKB-SubCell"/>
</dbReference>
<dbReference type="EMBL" id="MASR01000001">
    <property type="protein sequence ID" value="OFE12926.1"/>
    <property type="molecule type" value="Genomic_DNA"/>
</dbReference>
<evidence type="ECO:0000256" key="3">
    <source>
        <dbReference type="ARBA" id="ARBA00022475"/>
    </source>
</evidence>
<evidence type="ECO:0000256" key="2">
    <source>
        <dbReference type="ARBA" id="ARBA00008017"/>
    </source>
</evidence>
<dbReference type="PANTHER" id="PTHR30414">
    <property type="entry name" value="MINICONDUCTANCE MECHANOSENSITIVE CHANNEL YBDG"/>
    <property type="match status" value="1"/>
</dbReference>
<feature type="transmembrane region" description="Helical" evidence="8">
    <location>
        <begin position="20"/>
        <end position="39"/>
    </location>
</feature>
<evidence type="ECO:0000259" key="9">
    <source>
        <dbReference type="Pfam" id="PF00924"/>
    </source>
</evidence>
<dbReference type="Pfam" id="PF00924">
    <property type="entry name" value="MS_channel_2nd"/>
    <property type="match status" value="1"/>
</dbReference>
<dbReference type="RefSeq" id="WP_070116535.1">
    <property type="nucleotide sequence ID" value="NZ_MASR01000001.1"/>
</dbReference>
<feature type="domain" description="Mechanosensitive ion channel MscS" evidence="9">
    <location>
        <begin position="197"/>
        <end position="265"/>
    </location>
</feature>
<comment type="similarity">
    <text evidence="2">Belongs to the MscS (TC 1.A.23) family.</text>
</comment>
<evidence type="ECO:0000256" key="5">
    <source>
        <dbReference type="ARBA" id="ARBA00022989"/>
    </source>
</evidence>
<evidence type="ECO:0000256" key="4">
    <source>
        <dbReference type="ARBA" id="ARBA00022692"/>
    </source>
</evidence>
<comment type="subcellular location">
    <subcellularLocation>
        <location evidence="1">Cell membrane</location>
        <topology evidence="1">Multi-pass membrane protein</topology>
    </subcellularLocation>
</comment>
<dbReference type="InterPro" id="IPR011066">
    <property type="entry name" value="MscS_channel_C_sf"/>
</dbReference>
<dbReference type="Proteomes" id="UP000175669">
    <property type="component" value="Unassembled WGS sequence"/>
</dbReference>
<evidence type="ECO:0000313" key="11">
    <source>
        <dbReference type="EMBL" id="OFE12926.1"/>
    </source>
</evidence>
<evidence type="ECO:0000256" key="1">
    <source>
        <dbReference type="ARBA" id="ARBA00004651"/>
    </source>
</evidence>
<evidence type="ECO:0000256" key="8">
    <source>
        <dbReference type="SAM" id="Phobius"/>
    </source>
</evidence>
<keyword evidence="3" id="KW-1003">Cell membrane</keyword>
<feature type="domain" description="Mechanosensitive ion channel MscS C-terminal" evidence="10">
    <location>
        <begin position="349"/>
        <end position="408"/>
    </location>
</feature>
<sequence>MPDFITNQLPEQITALLETYEWVSVVSSIVILLVAAWLSNFITKRWLVRGVFSLIEGPPKTDENGKRVKRDKSIYYRFGFISRLANVIPALVITFGIRLVPDLPAVVVTVVNNVANAFIVLTIALALGSVMDLINDLYQRRPDAKDRPIKGYLQVIKIVLYAIAVLLMIATLLDRSPVILLSGLGALAAVLLLVFQDTLLSLVASVQITSNDMVRVGDWIEMPDLNADGDVIDIALHIVKVQNWDKTITTIPTRRFISGSFKNWRGMKETGGRRIKRSVYLDQNSVHFMSTEEIERLGRFSLLQDYLTDKQEELDSWNTKLEERGKEPVNTRRMTNLGTFRAYMVNYLRASDRVRQDLTLIVRHQGPGPEGLPIEIYCFTNTVEWVDYEGIQSDIFDHILAILPEFGLQVFQQPSGYDMRSIATPYSSPDNDDTANERSLKNTPEGEPGDEDSESHGGKDESGDEEPDTDTNPGENADTSTDKETEKSTKRSADTSTNKEPDRNKNESTRQDKTT</sequence>
<keyword evidence="6 8" id="KW-0472">Membrane</keyword>
<comment type="caution">
    <text evidence="11">The sequence shown here is derived from an EMBL/GenBank/DDBJ whole genome shotgun (WGS) entry which is preliminary data.</text>
</comment>
<dbReference type="AlphaFoldDB" id="A0A1E8CKC8"/>
<evidence type="ECO:0000256" key="7">
    <source>
        <dbReference type="SAM" id="MobiDB-lite"/>
    </source>
</evidence>
<feature type="transmembrane region" description="Helical" evidence="8">
    <location>
        <begin position="179"/>
        <end position="203"/>
    </location>
</feature>
<keyword evidence="4 8" id="KW-0812">Transmembrane</keyword>
<feature type="compositionally biased region" description="Basic and acidic residues" evidence="7">
    <location>
        <begin position="480"/>
        <end position="515"/>
    </location>
</feature>
<feature type="transmembrane region" description="Helical" evidence="8">
    <location>
        <begin position="74"/>
        <end position="97"/>
    </location>
</feature>
<organism evidence="11 12">
    <name type="scientific">Pseudohongiella acticola</name>
    <dbReference type="NCBI Taxonomy" id="1524254"/>
    <lineage>
        <taxon>Bacteria</taxon>
        <taxon>Pseudomonadati</taxon>
        <taxon>Pseudomonadota</taxon>
        <taxon>Gammaproteobacteria</taxon>
        <taxon>Pseudomonadales</taxon>
        <taxon>Pseudohongiellaceae</taxon>
        <taxon>Pseudohongiella</taxon>
    </lineage>
</organism>
<feature type="transmembrane region" description="Helical" evidence="8">
    <location>
        <begin position="117"/>
        <end position="134"/>
    </location>
</feature>
<dbReference type="InterPro" id="IPR006685">
    <property type="entry name" value="MscS_channel_2nd"/>
</dbReference>
<feature type="transmembrane region" description="Helical" evidence="8">
    <location>
        <begin position="155"/>
        <end position="173"/>
    </location>
</feature>
<dbReference type="OrthoDB" id="9775207at2"/>
<feature type="region of interest" description="Disordered" evidence="7">
    <location>
        <begin position="421"/>
        <end position="515"/>
    </location>
</feature>
<dbReference type="InterPro" id="IPR030192">
    <property type="entry name" value="YbdG"/>
</dbReference>
<dbReference type="InterPro" id="IPR023408">
    <property type="entry name" value="MscS_beta-dom_sf"/>
</dbReference>
<dbReference type="InterPro" id="IPR049278">
    <property type="entry name" value="MS_channel_C"/>
</dbReference>
<accession>A0A1E8CKC8</accession>
<dbReference type="SUPFAM" id="SSF82689">
    <property type="entry name" value="Mechanosensitive channel protein MscS (YggB), C-terminal domain"/>
    <property type="match status" value="1"/>
</dbReference>
<reference evidence="12" key="1">
    <citation type="submission" date="2016-07" db="EMBL/GenBank/DDBJ databases">
        <authorList>
            <person name="Florea S."/>
            <person name="Webb J.S."/>
            <person name="Jaromczyk J."/>
            <person name="Schardl C.L."/>
        </authorList>
    </citation>
    <scope>NUCLEOTIDE SEQUENCE [LARGE SCALE GENOMIC DNA]</scope>
    <source>
        <strain evidence="12">KCTC 42131</strain>
    </source>
</reference>
<dbReference type="InterPro" id="IPR010920">
    <property type="entry name" value="LSM_dom_sf"/>
</dbReference>
<name>A0A1E8CKC8_9GAMM</name>
<dbReference type="STRING" id="1524254.PHACT_07050"/>
<keyword evidence="5 8" id="KW-1133">Transmembrane helix</keyword>
<dbReference type="Gene3D" id="2.30.30.60">
    <property type="match status" value="1"/>
</dbReference>
<evidence type="ECO:0000313" key="12">
    <source>
        <dbReference type="Proteomes" id="UP000175669"/>
    </source>
</evidence>
<dbReference type="SUPFAM" id="SSF50182">
    <property type="entry name" value="Sm-like ribonucleoproteins"/>
    <property type="match status" value="1"/>
</dbReference>
<evidence type="ECO:0000256" key="6">
    <source>
        <dbReference type="ARBA" id="ARBA00023136"/>
    </source>
</evidence>
<dbReference type="GO" id="GO:0008381">
    <property type="term" value="F:mechanosensitive monoatomic ion channel activity"/>
    <property type="evidence" value="ECO:0007669"/>
    <property type="project" value="InterPro"/>
</dbReference>
<keyword evidence="12" id="KW-1185">Reference proteome</keyword>
<dbReference type="PANTHER" id="PTHR30414:SF0">
    <property type="entry name" value="MINICONDUCTANCE MECHANOSENSITIVE CHANNEL YBDG"/>
    <property type="match status" value="1"/>
</dbReference>
<protein>
    <submittedName>
        <fullName evidence="11">Mechanosensitive ion channel protein MscS</fullName>
    </submittedName>
</protein>
<proteinExistence type="inferred from homology"/>
<gene>
    <name evidence="11" type="ORF">PHACT_07050</name>
</gene>
<dbReference type="GO" id="GO:0071470">
    <property type="term" value="P:cellular response to osmotic stress"/>
    <property type="evidence" value="ECO:0007669"/>
    <property type="project" value="InterPro"/>
</dbReference>
<dbReference type="Pfam" id="PF21082">
    <property type="entry name" value="MS_channel_3rd"/>
    <property type="match status" value="1"/>
</dbReference>